<accession>A0A835DEK8</accession>
<dbReference type="OrthoDB" id="124998at2759"/>
<keyword evidence="2" id="KW-1185">Reference proteome</keyword>
<reference evidence="1 2" key="1">
    <citation type="submission" date="2020-04" db="EMBL/GenBank/DDBJ databases">
        <title>Plant Genome Project.</title>
        <authorList>
            <person name="Zhang R.-G."/>
        </authorList>
    </citation>
    <scope>NUCLEOTIDE SEQUENCE [LARGE SCALE GENOMIC DNA]</scope>
    <source>
        <strain evidence="1">YNK0</strain>
        <tissue evidence="1">Leaf</tissue>
    </source>
</reference>
<evidence type="ECO:0000313" key="2">
    <source>
        <dbReference type="Proteomes" id="UP000655225"/>
    </source>
</evidence>
<organism evidence="1 2">
    <name type="scientific">Tetracentron sinense</name>
    <name type="common">Spur-leaf</name>
    <dbReference type="NCBI Taxonomy" id="13715"/>
    <lineage>
        <taxon>Eukaryota</taxon>
        <taxon>Viridiplantae</taxon>
        <taxon>Streptophyta</taxon>
        <taxon>Embryophyta</taxon>
        <taxon>Tracheophyta</taxon>
        <taxon>Spermatophyta</taxon>
        <taxon>Magnoliopsida</taxon>
        <taxon>Trochodendrales</taxon>
        <taxon>Trochodendraceae</taxon>
        <taxon>Tetracentron</taxon>
    </lineage>
</organism>
<dbReference type="PANTHER" id="PTHR47150">
    <property type="entry name" value="OS12G0169200 PROTEIN"/>
    <property type="match status" value="1"/>
</dbReference>
<comment type="caution">
    <text evidence="1">The sequence shown here is derived from an EMBL/GenBank/DDBJ whole genome shotgun (WGS) entry which is preliminary data.</text>
</comment>
<sequence>METEEDNQPVKHGGSTIGRRHIIPDRVFGNEKLIKDYFAEDLNDAANITGLSSLQKMTAAIRMLAYGIPADAVDEYVRIGENTSIKSLKRFCLRIITVYEEEYLRLPTEADIWGAPSMFCYCVGADEILEFRRSWIYHVDVHDWHNMIIEDERDDSLDDEYDGIKMRPPVQVSREPTLPFTEFIARHCMIRSSVVYPILRNVLIEHLWSREGEWG</sequence>
<dbReference type="Proteomes" id="UP000655225">
    <property type="component" value="Unassembled WGS sequence"/>
</dbReference>
<proteinExistence type="predicted"/>
<dbReference type="PANTHER" id="PTHR47150:SF6">
    <property type="entry name" value="OS01G0872900 PROTEIN"/>
    <property type="match status" value="1"/>
</dbReference>
<dbReference type="EMBL" id="JABCRI010000011">
    <property type="protein sequence ID" value="KAF8397399.1"/>
    <property type="molecule type" value="Genomic_DNA"/>
</dbReference>
<protein>
    <submittedName>
        <fullName evidence="1">Uncharacterized protein</fullName>
    </submittedName>
</protein>
<gene>
    <name evidence="1" type="ORF">HHK36_016312</name>
</gene>
<evidence type="ECO:0000313" key="1">
    <source>
        <dbReference type="EMBL" id="KAF8397399.1"/>
    </source>
</evidence>
<name>A0A835DEK8_TETSI</name>
<dbReference type="AlphaFoldDB" id="A0A835DEK8"/>